<evidence type="ECO:0000313" key="1">
    <source>
        <dbReference type="EMBL" id="KAA8497327.1"/>
    </source>
</evidence>
<dbReference type="AlphaFoldDB" id="A0A5J4Z3V1"/>
<keyword evidence="2" id="KW-1185">Reference proteome</keyword>
<sequence>MPHAAAPHTIFTATQHKFIANAACFDRTVKPLVEELREVARGQLRLLKVRDMATFRQNVDAQRLGLRESLLELVHVLELQNLVVLAPQNQHGLFDLSNQRADPVSSTAQEFHACQLPVARKAVQSTDTQRVLGRKSCLVCVGHLVRHVAQRLGLENRNPELVKRPE</sequence>
<dbReference type="Proteomes" id="UP000324585">
    <property type="component" value="Unassembled WGS sequence"/>
</dbReference>
<proteinExistence type="predicted"/>
<evidence type="ECO:0000313" key="2">
    <source>
        <dbReference type="Proteomes" id="UP000324585"/>
    </source>
</evidence>
<accession>A0A5J4Z3V1</accession>
<name>A0A5J4Z3V1_PORPP</name>
<organism evidence="1 2">
    <name type="scientific">Porphyridium purpureum</name>
    <name type="common">Red alga</name>
    <name type="synonym">Porphyridium cruentum</name>
    <dbReference type="NCBI Taxonomy" id="35688"/>
    <lineage>
        <taxon>Eukaryota</taxon>
        <taxon>Rhodophyta</taxon>
        <taxon>Bangiophyceae</taxon>
        <taxon>Porphyridiales</taxon>
        <taxon>Porphyridiaceae</taxon>
        <taxon>Porphyridium</taxon>
    </lineage>
</organism>
<reference evidence="2" key="1">
    <citation type="journal article" date="2019" name="Nat. Commun.">
        <title>Expansion of phycobilisome linker gene families in mesophilic red algae.</title>
        <authorList>
            <person name="Lee J."/>
            <person name="Kim D."/>
            <person name="Bhattacharya D."/>
            <person name="Yoon H.S."/>
        </authorList>
    </citation>
    <scope>NUCLEOTIDE SEQUENCE [LARGE SCALE GENOMIC DNA]</scope>
    <source>
        <strain evidence="2">CCMP 1328</strain>
    </source>
</reference>
<comment type="caution">
    <text evidence="1">The sequence shown here is derived from an EMBL/GenBank/DDBJ whole genome shotgun (WGS) entry which is preliminary data.</text>
</comment>
<gene>
    <name evidence="1" type="ORF">FVE85_1056</name>
</gene>
<protein>
    <submittedName>
        <fullName evidence="1">Uncharacterized protein</fullName>
    </submittedName>
</protein>
<dbReference type="EMBL" id="VRMN01000002">
    <property type="protein sequence ID" value="KAA8497327.1"/>
    <property type="molecule type" value="Genomic_DNA"/>
</dbReference>